<reference evidence="2" key="1">
    <citation type="journal article" date="2013" name="Nature">
        <title>Draft genome of the wheat A-genome progenitor Triticum urartu.</title>
        <authorList>
            <person name="Ling H.Q."/>
            <person name="Zhao S."/>
            <person name="Liu D."/>
            <person name="Wang J."/>
            <person name="Sun H."/>
            <person name="Zhang C."/>
            <person name="Fan H."/>
            <person name="Li D."/>
            <person name="Dong L."/>
            <person name="Tao Y."/>
            <person name="Gao C."/>
            <person name="Wu H."/>
            <person name="Li Y."/>
            <person name="Cui Y."/>
            <person name="Guo X."/>
            <person name="Zheng S."/>
            <person name="Wang B."/>
            <person name="Yu K."/>
            <person name="Liang Q."/>
            <person name="Yang W."/>
            <person name="Lou X."/>
            <person name="Chen J."/>
            <person name="Feng M."/>
            <person name="Jian J."/>
            <person name="Zhang X."/>
            <person name="Luo G."/>
            <person name="Jiang Y."/>
            <person name="Liu J."/>
            <person name="Wang Z."/>
            <person name="Sha Y."/>
            <person name="Zhang B."/>
            <person name="Wu H."/>
            <person name="Tang D."/>
            <person name="Shen Q."/>
            <person name="Xue P."/>
            <person name="Zou S."/>
            <person name="Wang X."/>
            <person name="Liu X."/>
            <person name="Wang F."/>
            <person name="Yang Y."/>
            <person name="An X."/>
            <person name="Dong Z."/>
            <person name="Zhang K."/>
            <person name="Zhang X."/>
            <person name="Luo M.C."/>
            <person name="Dvorak J."/>
            <person name="Tong Y."/>
            <person name="Wang J."/>
            <person name="Yang H."/>
            <person name="Li Z."/>
            <person name="Wang D."/>
            <person name="Zhang A."/>
            <person name="Wang J."/>
        </authorList>
    </citation>
    <scope>NUCLEOTIDE SEQUENCE</scope>
    <source>
        <strain evidence="2">cv. G1812</strain>
    </source>
</reference>
<dbReference type="AlphaFoldDB" id="A0A8R7PYU4"/>
<keyword evidence="2" id="KW-1185">Reference proteome</keyword>
<proteinExistence type="predicted"/>
<evidence type="ECO:0000313" key="2">
    <source>
        <dbReference type="Proteomes" id="UP000015106"/>
    </source>
</evidence>
<protein>
    <recommendedName>
        <fullName evidence="3">F-box associated domain-containing protein</fullName>
    </recommendedName>
</protein>
<reference evidence="1" key="3">
    <citation type="submission" date="2022-06" db="UniProtKB">
        <authorList>
            <consortium name="EnsemblPlants"/>
        </authorList>
    </citation>
    <scope>IDENTIFICATION</scope>
</reference>
<name>A0A8R7PYU4_TRIUA</name>
<dbReference type="EnsemblPlants" id="TuG1812G0400000107.01.T01">
    <property type="protein sequence ID" value="TuG1812G0400000107.01.T01.cds381732"/>
    <property type="gene ID" value="TuG1812G0400000107.01"/>
</dbReference>
<dbReference type="Proteomes" id="UP000015106">
    <property type="component" value="Chromosome 4"/>
</dbReference>
<evidence type="ECO:0008006" key="3">
    <source>
        <dbReference type="Google" id="ProtNLM"/>
    </source>
</evidence>
<evidence type="ECO:0000313" key="1">
    <source>
        <dbReference type="EnsemblPlants" id="TuG1812G0400000107.01.T01.cds381732"/>
    </source>
</evidence>
<organism evidence="1 2">
    <name type="scientific">Triticum urartu</name>
    <name type="common">Red wild einkorn</name>
    <name type="synonym">Crithodium urartu</name>
    <dbReference type="NCBI Taxonomy" id="4572"/>
    <lineage>
        <taxon>Eukaryota</taxon>
        <taxon>Viridiplantae</taxon>
        <taxon>Streptophyta</taxon>
        <taxon>Embryophyta</taxon>
        <taxon>Tracheophyta</taxon>
        <taxon>Spermatophyta</taxon>
        <taxon>Magnoliopsida</taxon>
        <taxon>Liliopsida</taxon>
        <taxon>Poales</taxon>
        <taxon>Poaceae</taxon>
        <taxon>BOP clade</taxon>
        <taxon>Pooideae</taxon>
        <taxon>Triticodae</taxon>
        <taxon>Triticeae</taxon>
        <taxon>Triticinae</taxon>
        <taxon>Triticum</taxon>
    </lineage>
</organism>
<reference evidence="1" key="2">
    <citation type="submission" date="2018-03" db="EMBL/GenBank/DDBJ databases">
        <title>The Triticum urartu genome reveals the dynamic nature of wheat genome evolution.</title>
        <authorList>
            <person name="Ling H."/>
            <person name="Ma B."/>
            <person name="Shi X."/>
            <person name="Liu H."/>
            <person name="Dong L."/>
            <person name="Sun H."/>
            <person name="Cao Y."/>
            <person name="Gao Q."/>
            <person name="Zheng S."/>
            <person name="Li Y."/>
            <person name="Yu Y."/>
            <person name="Du H."/>
            <person name="Qi M."/>
            <person name="Li Y."/>
            <person name="Yu H."/>
            <person name="Cui Y."/>
            <person name="Wang N."/>
            <person name="Chen C."/>
            <person name="Wu H."/>
            <person name="Zhao Y."/>
            <person name="Zhang J."/>
            <person name="Li Y."/>
            <person name="Zhou W."/>
            <person name="Zhang B."/>
            <person name="Hu W."/>
            <person name="Eijk M."/>
            <person name="Tang J."/>
            <person name="Witsenboer H."/>
            <person name="Zhao S."/>
            <person name="Li Z."/>
            <person name="Zhang A."/>
            <person name="Wang D."/>
            <person name="Liang C."/>
        </authorList>
    </citation>
    <scope>NUCLEOTIDE SEQUENCE [LARGE SCALE GENOMIC DNA]</scope>
    <source>
        <strain evidence="1">cv. G1812</strain>
    </source>
</reference>
<accession>A0A8R7PYU4</accession>
<sequence>MLLNGLRYLPHCPPPIDHHGSLHWCPYSTNEITGDRRDIIVFDTKVESFRWMRGPAQPYSNRRLFKMKETLAFWGSSTPRFTAMDVWVMLDYDAKIWSFKYQMMCQRWRHHDNFI</sequence>
<dbReference type="Gramene" id="TuG1812G0400000107.01.T01">
    <property type="protein sequence ID" value="TuG1812G0400000107.01.T01.cds381732"/>
    <property type="gene ID" value="TuG1812G0400000107.01"/>
</dbReference>